<protein>
    <submittedName>
        <fullName evidence="2">Dihydrofolate reductase</fullName>
    </submittedName>
</protein>
<evidence type="ECO:0000259" key="1">
    <source>
        <dbReference type="Pfam" id="PF01872"/>
    </source>
</evidence>
<dbReference type="EMBL" id="BMRJ01000001">
    <property type="protein sequence ID" value="GGR19499.1"/>
    <property type="molecule type" value="Genomic_DNA"/>
</dbReference>
<dbReference type="InterPro" id="IPR002734">
    <property type="entry name" value="RibDG_C"/>
</dbReference>
<dbReference type="InterPro" id="IPR050765">
    <property type="entry name" value="Riboflavin_Biosynth_HTPR"/>
</dbReference>
<dbReference type="GO" id="GO:0009231">
    <property type="term" value="P:riboflavin biosynthetic process"/>
    <property type="evidence" value="ECO:0007669"/>
    <property type="project" value="InterPro"/>
</dbReference>
<dbReference type="Proteomes" id="UP000610303">
    <property type="component" value="Unassembled WGS sequence"/>
</dbReference>
<comment type="caution">
    <text evidence="2">The sequence shown here is derived from an EMBL/GenBank/DDBJ whole genome shotgun (WGS) entry which is preliminary data.</text>
</comment>
<organism evidence="2 3">
    <name type="scientific">Agromyces mediolanus</name>
    <name type="common">Corynebacterium mediolanum</name>
    <dbReference type="NCBI Taxonomy" id="41986"/>
    <lineage>
        <taxon>Bacteria</taxon>
        <taxon>Bacillati</taxon>
        <taxon>Actinomycetota</taxon>
        <taxon>Actinomycetes</taxon>
        <taxon>Micrococcales</taxon>
        <taxon>Microbacteriaceae</taxon>
        <taxon>Agromyces</taxon>
    </lineage>
</organism>
<reference evidence="2" key="2">
    <citation type="submission" date="2020-09" db="EMBL/GenBank/DDBJ databases">
        <authorList>
            <person name="Sun Q."/>
            <person name="Ohkuma M."/>
        </authorList>
    </citation>
    <scope>NUCLEOTIDE SEQUENCE</scope>
    <source>
        <strain evidence="2">JCM 3346</strain>
    </source>
</reference>
<reference evidence="2" key="1">
    <citation type="journal article" date="2014" name="Int. J. Syst. Evol. Microbiol.">
        <title>Complete genome sequence of Corynebacterium casei LMG S-19264T (=DSM 44701T), isolated from a smear-ripened cheese.</title>
        <authorList>
            <consortium name="US DOE Joint Genome Institute (JGI-PGF)"/>
            <person name="Walter F."/>
            <person name="Albersmeier A."/>
            <person name="Kalinowski J."/>
            <person name="Ruckert C."/>
        </authorList>
    </citation>
    <scope>NUCLEOTIDE SEQUENCE</scope>
    <source>
        <strain evidence="2">JCM 3346</strain>
    </source>
</reference>
<dbReference type="Pfam" id="PF01872">
    <property type="entry name" value="RibD_C"/>
    <property type="match status" value="1"/>
</dbReference>
<accession>A0A918CEE9</accession>
<keyword evidence="3" id="KW-1185">Reference proteome</keyword>
<evidence type="ECO:0000313" key="3">
    <source>
        <dbReference type="Proteomes" id="UP000610303"/>
    </source>
</evidence>
<dbReference type="Gene3D" id="3.40.430.10">
    <property type="entry name" value="Dihydrofolate Reductase, subunit A"/>
    <property type="match status" value="1"/>
</dbReference>
<dbReference type="GO" id="GO:0008703">
    <property type="term" value="F:5-amino-6-(5-phosphoribosylamino)uracil reductase activity"/>
    <property type="evidence" value="ECO:0007669"/>
    <property type="project" value="InterPro"/>
</dbReference>
<feature type="domain" description="Bacterial bifunctional deaminase-reductase C-terminal" evidence="1">
    <location>
        <begin position="4"/>
        <end position="177"/>
    </location>
</feature>
<sequence>MGRLTLEQIVSVDGYAADEHGGLDFVEAVPAFDVTDDDQLAYLEDVDAILLGANSYRMFVEYWPVADPAAEPVAEPIARLPKWVVSNTLERAPWGDGEATLLRGDPAESVAALKAEREHVIVWGSLQLADALLAAGLVDTLRLRVVPVLLGAGRSFTPDALALQRLELDHAVSFPTGHLGLTYRLAR</sequence>
<gene>
    <name evidence="2" type="ORF">GCM10010196_10870</name>
</gene>
<dbReference type="InterPro" id="IPR024072">
    <property type="entry name" value="DHFR-like_dom_sf"/>
</dbReference>
<dbReference type="PANTHER" id="PTHR38011:SF11">
    <property type="entry name" value="2,5-DIAMINO-6-RIBOSYLAMINO-4(3H)-PYRIMIDINONE 5'-PHOSPHATE REDUCTASE"/>
    <property type="match status" value="1"/>
</dbReference>
<dbReference type="AlphaFoldDB" id="A0A918CEE9"/>
<dbReference type="RefSeq" id="WP_189084247.1">
    <property type="nucleotide sequence ID" value="NZ_BMRJ01000001.1"/>
</dbReference>
<dbReference type="PANTHER" id="PTHR38011">
    <property type="entry name" value="DIHYDROFOLATE REDUCTASE FAMILY PROTEIN (AFU_ORTHOLOGUE AFUA_8G06820)"/>
    <property type="match status" value="1"/>
</dbReference>
<dbReference type="SUPFAM" id="SSF53597">
    <property type="entry name" value="Dihydrofolate reductase-like"/>
    <property type="match status" value="1"/>
</dbReference>
<evidence type="ECO:0000313" key="2">
    <source>
        <dbReference type="EMBL" id="GGR19499.1"/>
    </source>
</evidence>
<name>A0A918CEE9_AGRME</name>
<proteinExistence type="predicted"/>